<evidence type="ECO:0000256" key="1">
    <source>
        <dbReference type="SAM" id="Phobius"/>
    </source>
</evidence>
<keyword evidence="1" id="KW-0812">Transmembrane</keyword>
<comment type="caution">
    <text evidence="2">The sequence shown here is derived from an EMBL/GenBank/DDBJ whole genome shotgun (WGS) entry which is preliminary data.</text>
</comment>
<dbReference type="EMBL" id="QKYT01000527">
    <property type="protein sequence ID" value="RIA83980.1"/>
    <property type="molecule type" value="Genomic_DNA"/>
</dbReference>
<sequence length="142" mass="16473">MSTQVVSVKVLPIFDVTYSTTFQPYISRQEFNDRICQLNEILIKRQKETPVGLMLLAMLILPIIGHIVVCVDARKRDKRMMKSLKDKLTEFNRKDYGKLHWKVSRSCCKGVRIHLELTARSNGEEATTGFHGREMDYHGNEM</sequence>
<dbReference type="Proteomes" id="UP000265703">
    <property type="component" value="Unassembled WGS sequence"/>
</dbReference>
<proteinExistence type="predicted"/>
<gene>
    <name evidence="2" type="ORF">C1645_832953</name>
</gene>
<keyword evidence="1" id="KW-1133">Transmembrane helix</keyword>
<reference evidence="2 3" key="1">
    <citation type="submission" date="2018-06" db="EMBL/GenBank/DDBJ databases">
        <title>Comparative genomics reveals the genomic features of Rhizophagus irregularis, R. cerebriforme, R. diaphanum and Gigaspora rosea, and their symbiotic lifestyle signature.</title>
        <authorList>
            <person name="Morin E."/>
            <person name="San Clemente H."/>
            <person name="Chen E.C.H."/>
            <person name="De La Providencia I."/>
            <person name="Hainaut M."/>
            <person name="Kuo A."/>
            <person name="Kohler A."/>
            <person name="Murat C."/>
            <person name="Tang N."/>
            <person name="Roy S."/>
            <person name="Loubradou J."/>
            <person name="Henrissat B."/>
            <person name="Grigoriev I.V."/>
            <person name="Corradi N."/>
            <person name="Roux C."/>
            <person name="Martin F.M."/>
        </authorList>
    </citation>
    <scope>NUCLEOTIDE SEQUENCE [LARGE SCALE GENOMIC DNA]</scope>
    <source>
        <strain evidence="2 3">DAOM 227022</strain>
    </source>
</reference>
<name>A0A397SCG5_9GLOM</name>
<keyword evidence="1" id="KW-0472">Membrane</keyword>
<evidence type="ECO:0000313" key="3">
    <source>
        <dbReference type="Proteomes" id="UP000265703"/>
    </source>
</evidence>
<evidence type="ECO:0000313" key="2">
    <source>
        <dbReference type="EMBL" id="RIA83980.1"/>
    </source>
</evidence>
<keyword evidence="3" id="KW-1185">Reference proteome</keyword>
<accession>A0A397SCG5</accession>
<dbReference type="OrthoDB" id="10486078at2759"/>
<organism evidence="2 3">
    <name type="scientific">Glomus cerebriforme</name>
    <dbReference type="NCBI Taxonomy" id="658196"/>
    <lineage>
        <taxon>Eukaryota</taxon>
        <taxon>Fungi</taxon>
        <taxon>Fungi incertae sedis</taxon>
        <taxon>Mucoromycota</taxon>
        <taxon>Glomeromycotina</taxon>
        <taxon>Glomeromycetes</taxon>
        <taxon>Glomerales</taxon>
        <taxon>Glomeraceae</taxon>
        <taxon>Glomus</taxon>
    </lineage>
</organism>
<protein>
    <submittedName>
        <fullName evidence="2">Uncharacterized protein</fullName>
    </submittedName>
</protein>
<feature type="transmembrane region" description="Helical" evidence="1">
    <location>
        <begin position="51"/>
        <end position="71"/>
    </location>
</feature>
<dbReference type="AlphaFoldDB" id="A0A397SCG5"/>